<comment type="caution">
    <text evidence="2">The sequence shown here is derived from an EMBL/GenBank/DDBJ whole genome shotgun (WGS) entry which is preliminary data.</text>
</comment>
<dbReference type="Pfam" id="PF10326">
    <property type="entry name" value="7TM_GPCR_Str"/>
    <property type="match status" value="1"/>
</dbReference>
<keyword evidence="1" id="KW-0812">Transmembrane</keyword>
<gene>
    <name evidence="2" type="ORF">PENTCL1PPCAC_25777</name>
</gene>
<reference evidence="2" key="1">
    <citation type="submission" date="2023-10" db="EMBL/GenBank/DDBJ databases">
        <title>Genome assembly of Pristionchus species.</title>
        <authorList>
            <person name="Yoshida K."/>
            <person name="Sommer R.J."/>
        </authorList>
    </citation>
    <scope>NUCLEOTIDE SEQUENCE</scope>
    <source>
        <strain evidence="2">RS0144</strain>
    </source>
</reference>
<keyword evidence="1" id="KW-0472">Membrane</keyword>
<feature type="transmembrane region" description="Helical" evidence="1">
    <location>
        <begin position="42"/>
        <end position="61"/>
    </location>
</feature>
<evidence type="ECO:0000256" key="1">
    <source>
        <dbReference type="SAM" id="Phobius"/>
    </source>
</evidence>
<protein>
    <recommendedName>
        <fullName evidence="4">G protein-coupled receptor</fullName>
    </recommendedName>
</protein>
<dbReference type="Proteomes" id="UP001432027">
    <property type="component" value="Unassembled WGS sequence"/>
</dbReference>
<accession>A0AAV5UAB0</accession>
<sequence>SFFQYFLEILRFVAFGLCILFNGMLLRMISMSRRNDLGTYRFFLLAFTSADIIHGIVHFLVVP</sequence>
<evidence type="ECO:0000313" key="2">
    <source>
        <dbReference type="EMBL" id="GMT03603.1"/>
    </source>
</evidence>
<evidence type="ECO:0000313" key="3">
    <source>
        <dbReference type="Proteomes" id="UP001432027"/>
    </source>
</evidence>
<dbReference type="EMBL" id="BTSX01000006">
    <property type="protein sequence ID" value="GMT03603.1"/>
    <property type="molecule type" value="Genomic_DNA"/>
</dbReference>
<feature type="non-terminal residue" evidence="2">
    <location>
        <position position="1"/>
    </location>
</feature>
<keyword evidence="1" id="KW-1133">Transmembrane helix</keyword>
<proteinExistence type="predicted"/>
<organism evidence="2 3">
    <name type="scientific">Pristionchus entomophagus</name>
    <dbReference type="NCBI Taxonomy" id="358040"/>
    <lineage>
        <taxon>Eukaryota</taxon>
        <taxon>Metazoa</taxon>
        <taxon>Ecdysozoa</taxon>
        <taxon>Nematoda</taxon>
        <taxon>Chromadorea</taxon>
        <taxon>Rhabditida</taxon>
        <taxon>Rhabditina</taxon>
        <taxon>Diplogasteromorpha</taxon>
        <taxon>Diplogasteroidea</taxon>
        <taxon>Neodiplogasteridae</taxon>
        <taxon>Pristionchus</taxon>
    </lineage>
</organism>
<evidence type="ECO:0008006" key="4">
    <source>
        <dbReference type="Google" id="ProtNLM"/>
    </source>
</evidence>
<dbReference type="AlphaFoldDB" id="A0AAV5UAB0"/>
<feature type="transmembrane region" description="Helical" evidence="1">
    <location>
        <begin position="12"/>
        <end position="30"/>
    </location>
</feature>
<keyword evidence="3" id="KW-1185">Reference proteome</keyword>
<dbReference type="InterPro" id="IPR019428">
    <property type="entry name" value="7TM_GPCR_serpentine_rcpt_Str"/>
</dbReference>
<feature type="non-terminal residue" evidence="2">
    <location>
        <position position="63"/>
    </location>
</feature>
<name>A0AAV5UAB0_9BILA</name>